<dbReference type="EMBL" id="CP006878">
    <property type="protein sequence ID" value="AJD43449.1"/>
    <property type="molecule type" value="Genomic_DNA"/>
</dbReference>
<evidence type="ECO:0000313" key="2">
    <source>
        <dbReference type="EMBL" id="AJD43449.1"/>
    </source>
</evidence>
<name>A0A0B4X5V3_9HYPH</name>
<dbReference type="AlphaFoldDB" id="A0A0B4X5V3"/>
<gene>
    <name evidence="2" type="ORF">RGR602_PA00104</name>
</gene>
<organism evidence="2 3">
    <name type="scientific">Rhizobium gallicum bv. gallicum R602sp</name>
    <dbReference type="NCBI Taxonomy" id="1041138"/>
    <lineage>
        <taxon>Bacteria</taxon>
        <taxon>Pseudomonadati</taxon>
        <taxon>Pseudomonadota</taxon>
        <taxon>Alphaproteobacteria</taxon>
        <taxon>Hyphomicrobiales</taxon>
        <taxon>Rhizobiaceae</taxon>
        <taxon>Rhizobium/Agrobacterium group</taxon>
        <taxon>Rhizobium</taxon>
    </lineage>
</organism>
<feature type="region of interest" description="Disordered" evidence="1">
    <location>
        <begin position="30"/>
        <end position="50"/>
    </location>
</feature>
<reference evidence="2 3" key="1">
    <citation type="submission" date="2013-11" db="EMBL/GenBank/DDBJ databases">
        <title>Complete genome sequence of Rhizobium gallicum bv. gallicum R602.</title>
        <authorList>
            <person name="Bustos P."/>
            <person name="Santamaria R.I."/>
            <person name="Lozano L."/>
            <person name="Acosta J.L."/>
            <person name="Ormeno-Orrillo E."/>
            <person name="Rogel M.A."/>
            <person name="Romero D."/>
            <person name="Cevallos M.A."/>
            <person name="Martinez-Romero E."/>
            <person name="Gonzalez V."/>
        </authorList>
    </citation>
    <scope>NUCLEOTIDE SEQUENCE [LARGE SCALE GENOMIC DNA]</scope>
    <source>
        <strain evidence="2 3">R602</strain>
        <plasmid evidence="2 3">pRgalR602a</plasmid>
    </source>
</reference>
<dbReference type="KEGG" id="rga:RGR602_PA00104"/>
<feature type="compositionally biased region" description="Polar residues" evidence="1">
    <location>
        <begin position="35"/>
        <end position="50"/>
    </location>
</feature>
<sequence>MRDAQPSILAMPRNFFEVFLIARQAATERDMRHLQPSSPVSALTISRPQL</sequence>
<dbReference type="Proteomes" id="UP000031368">
    <property type="component" value="Plasmid pRgalR602a"/>
</dbReference>
<proteinExistence type="predicted"/>
<keyword evidence="2" id="KW-0614">Plasmid</keyword>
<geneLocation type="plasmid" evidence="2 3">
    <name>pRgalR602a</name>
</geneLocation>
<evidence type="ECO:0000313" key="3">
    <source>
        <dbReference type="Proteomes" id="UP000031368"/>
    </source>
</evidence>
<accession>A0A0B4X5V3</accession>
<evidence type="ECO:0000256" key="1">
    <source>
        <dbReference type="SAM" id="MobiDB-lite"/>
    </source>
</evidence>
<dbReference type="HOGENOM" id="CLU_3121906_0_0_5"/>
<protein>
    <submittedName>
        <fullName evidence="2">Uncharacterized protein</fullName>
    </submittedName>
</protein>
<keyword evidence="3" id="KW-1185">Reference proteome</keyword>